<keyword evidence="5 8" id="KW-0378">Hydrolase</keyword>
<gene>
    <name evidence="10" type="ORF">SAMN02745124_02984</name>
</gene>
<evidence type="ECO:0000256" key="7">
    <source>
        <dbReference type="ARBA" id="ARBA00049158"/>
    </source>
</evidence>
<protein>
    <recommendedName>
        <fullName evidence="3 8">Histidinol-phosphatase</fullName>
        <shortName evidence="8">HolPase</shortName>
        <ecNumber evidence="3 8">3.1.3.15</ecNumber>
    </recommendedName>
</protein>
<dbReference type="UniPathway" id="UPA00031">
    <property type="reaction ID" value="UER00013"/>
</dbReference>
<dbReference type="PANTHER" id="PTHR21039">
    <property type="entry name" value="HISTIDINOL PHOSPHATASE-RELATED"/>
    <property type="match status" value="1"/>
</dbReference>
<keyword evidence="11" id="KW-1185">Reference proteome</keyword>
<dbReference type="EC" id="3.1.3.15" evidence="3 8"/>
<dbReference type="SUPFAM" id="SSF89550">
    <property type="entry name" value="PHP domain-like"/>
    <property type="match status" value="1"/>
</dbReference>
<dbReference type="AlphaFoldDB" id="A0A1M5XDF3"/>
<dbReference type="EMBL" id="FQXS01000019">
    <property type="protein sequence ID" value="SHH97850.1"/>
    <property type="molecule type" value="Genomic_DNA"/>
</dbReference>
<comment type="pathway">
    <text evidence="1 8">Amino-acid biosynthesis; L-histidine biosynthesis; L-histidine from 5-phospho-alpha-D-ribose 1-diphosphate: step 8/9.</text>
</comment>
<evidence type="ECO:0000256" key="3">
    <source>
        <dbReference type="ARBA" id="ARBA00013085"/>
    </source>
</evidence>
<evidence type="ECO:0000313" key="10">
    <source>
        <dbReference type="EMBL" id="SHH97850.1"/>
    </source>
</evidence>
<comment type="similarity">
    <text evidence="2 8">Belongs to the PHP hydrolase family. HisK subfamily.</text>
</comment>
<dbReference type="GO" id="GO:0004401">
    <property type="term" value="F:histidinol-phosphatase activity"/>
    <property type="evidence" value="ECO:0007669"/>
    <property type="project" value="UniProtKB-UniRule"/>
</dbReference>
<dbReference type="GO" id="GO:0005737">
    <property type="term" value="C:cytoplasm"/>
    <property type="evidence" value="ECO:0007669"/>
    <property type="project" value="TreeGrafter"/>
</dbReference>
<dbReference type="InterPro" id="IPR004013">
    <property type="entry name" value="PHP_dom"/>
</dbReference>
<dbReference type="CDD" id="cd12110">
    <property type="entry name" value="PHP_HisPPase_Hisj_like"/>
    <property type="match status" value="1"/>
</dbReference>
<proteinExistence type="inferred from homology"/>
<feature type="domain" description="PHP" evidence="9">
    <location>
        <begin position="35"/>
        <end position="237"/>
    </location>
</feature>
<dbReference type="Pfam" id="PF02811">
    <property type="entry name" value="PHP"/>
    <property type="match status" value="1"/>
</dbReference>
<sequence length="303" mass="34677">MTCRRCRTGAGKHLILLREEDAMEPEEKVSVHGGHSGQFCNHAVDSLEEIVKAYIARGFAWAGITEHAPGISQELLYTDQREAGLTPELLYERFGRYMVECRRLQTLYAPQIRLFAAMEIETYSGYQLFVPALIEAFAPDYIVGSVHFVDDINFDYSPEMYHRAAVKAGGIDRLYLRYFDQQYEMISLLRPAVVGHFDLIRIFDPAYRQRFEHPEINKKIRRNLELIRHLDLILDFNLRALAKGADEPYLTESILRLAHDFGIAVVPGDDAHGVADVGNYFADGVTRLKRYGFTTEWRKPVAG</sequence>
<evidence type="ECO:0000256" key="6">
    <source>
        <dbReference type="ARBA" id="ARBA00023102"/>
    </source>
</evidence>
<dbReference type="InterPro" id="IPR016195">
    <property type="entry name" value="Pol/histidinol_Pase-like"/>
</dbReference>
<dbReference type="STRING" id="1121409.SAMN02745124_02984"/>
<keyword evidence="4 8" id="KW-0028">Amino-acid biosynthesis</keyword>
<organism evidence="10 11">
    <name type="scientific">Desulfofustis glycolicus DSM 9705</name>
    <dbReference type="NCBI Taxonomy" id="1121409"/>
    <lineage>
        <taxon>Bacteria</taxon>
        <taxon>Pseudomonadati</taxon>
        <taxon>Thermodesulfobacteriota</taxon>
        <taxon>Desulfobulbia</taxon>
        <taxon>Desulfobulbales</taxon>
        <taxon>Desulfocapsaceae</taxon>
        <taxon>Desulfofustis</taxon>
    </lineage>
</organism>
<evidence type="ECO:0000256" key="5">
    <source>
        <dbReference type="ARBA" id="ARBA00022801"/>
    </source>
</evidence>
<keyword evidence="6 8" id="KW-0368">Histidine biosynthesis</keyword>
<dbReference type="Proteomes" id="UP000184139">
    <property type="component" value="Unassembled WGS sequence"/>
</dbReference>
<reference evidence="10 11" key="1">
    <citation type="submission" date="2016-11" db="EMBL/GenBank/DDBJ databases">
        <authorList>
            <person name="Jaros S."/>
            <person name="Januszkiewicz K."/>
            <person name="Wedrychowicz H."/>
        </authorList>
    </citation>
    <scope>NUCLEOTIDE SEQUENCE [LARGE SCALE GENOMIC DNA]</scope>
    <source>
        <strain evidence="10 11">DSM 9705</strain>
    </source>
</reference>
<evidence type="ECO:0000256" key="1">
    <source>
        <dbReference type="ARBA" id="ARBA00004970"/>
    </source>
</evidence>
<dbReference type="Gene3D" id="3.20.20.140">
    <property type="entry name" value="Metal-dependent hydrolases"/>
    <property type="match status" value="1"/>
</dbReference>
<evidence type="ECO:0000256" key="2">
    <source>
        <dbReference type="ARBA" id="ARBA00009152"/>
    </source>
</evidence>
<name>A0A1M5XDF3_9BACT</name>
<evidence type="ECO:0000313" key="11">
    <source>
        <dbReference type="Proteomes" id="UP000184139"/>
    </source>
</evidence>
<evidence type="ECO:0000259" key="9">
    <source>
        <dbReference type="Pfam" id="PF02811"/>
    </source>
</evidence>
<evidence type="ECO:0000256" key="4">
    <source>
        <dbReference type="ARBA" id="ARBA00022605"/>
    </source>
</evidence>
<comment type="catalytic activity">
    <reaction evidence="7 8">
        <text>L-histidinol phosphate + H2O = L-histidinol + phosphate</text>
        <dbReference type="Rhea" id="RHEA:14465"/>
        <dbReference type="ChEBI" id="CHEBI:15377"/>
        <dbReference type="ChEBI" id="CHEBI:43474"/>
        <dbReference type="ChEBI" id="CHEBI:57699"/>
        <dbReference type="ChEBI" id="CHEBI:57980"/>
        <dbReference type="EC" id="3.1.3.15"/>
    </reaction>
</comment>
<dbReference type="GO" id="GO:0000105">
    <property type="term" value="P:L-histidine biosynthetic process"/>
    <property type="evidence" value="ECO:0007669"/>
    <property type="project" value="UniProtKB-UniRule"/>
</dbReference>
<evidence type="ECO:0000256" key="8">
    <source>
        <dbReference type="RuleBase" id="RU366003"/>
    </source>
</evidence>
<dbReference type="NCBIfam" id="TIGR01856">
    <property type="entry name" value="hisJ_fam"/>
    <property type="match status" value="1"/>
</dbReference>
<accession>A0A1M5XDF3</accession>
<dbReference type="PANTHER" id="PTHR21039:SF0">
    <property type="entry name" value="HISTIDINOL-PHOSPHATASE"/>
    <property type="match status" value="1"/>
</dbReference>
<dbReference type="InterPro" id="IPR010140">
    <property type="entry name" value="Histidinol_P_phosphatase_HisJ"/>
</dbReference>